<feature type="domain" description="PUM-HD" evidence="3">
    <location>
        <begin position="4"/>
        <end position="156"/>
    </location>
</feature>
<dbReference type="Gene3D" id="1.25.10.10">
    <property type="entry name" value="Leucine-rich Repeat Variant"/>
    <property type="match status" value="1"/>
</dbReference>
<dbReference type="GO" id="GO:0005730">
    <property type="term" value="C:nucleolus"/>
    <property type="evidence" value="ECO:0007669"/>
    <property type="project" value="TreeGrafter"/>
</dbReference>
<dbReference type="PANTHER" id="PTHR13389">
    <property type="entry name" value="PUMILIO HOMOLOG 3"/>
    <property type="match status" value="1"/>
</dbReference>
<dbReference type="PROSITE" id="PS50302">
    <property type="entry name" value="PUM"/>
    <property type="match status" value="1"/>
</dbReference>
<dbReference type="GO" id="GO:0006417">
    <property type="term" value="P:regulation of translation"/>
    <property type="evidence" value="ECO:0007669"/>
    <property type="project" value="TreeGrafter"/>
</dbReference>
<dbReference type="EnsemblMetazoa" id="CJA34541.1">
    <property type="protein sequence ID" value="CJA34541.1"/>
    <property type="gene ID" value="WBGene00210388"/>
</dbReference>
<evidence type="ECO:0000313" key="4">
    <source>
        <dbReference type="EnsemblMetazoa" id="CJA34541.1"/>
    </source>
</evidence>
<dbReference type="SUPFAM" id="SSF48371">
    <property type="entry name" value="ARM repeat"/>
    <property type="match status" value="1"/>
</dbReference>
<evidence type="ECO:0000256" key="1">
    <source>
        <dbReference type="ARBA" id="ARBA00022737"/>
    </source>
</evidence>
<reference evidence="4" key="2">
    <citation type="submission" date="2022-06" db="UniProtKB">
        <authorList>
            <consortium name="EnsemblMetazoa"/>
        </authorList>
    </citation>
    <scope>IDENTIFICATION</scope>
    <source>
        <strain evidence="4">DF5081</strain>
    </source>
</reference>
<keyword evidence="1" id="KW-0677">Repeat</keyword>
<evidence type="ECO:0000256" key="2">
    <source>
        <dbReference type="PROSITE-ProRule" id="PRU00317"/>
    </source>
</evidence>
<feature type="repeat" description="Pumilio" evidence="2">
    <location>
        <begin position="62"/>
        <end position="97"/>
    </location>
</feature>
<organism evidence="4 5">
    <name type="scientific">Caenorhabditis japonica</name>
    <dbReference type="NCBI Taxonomy" id="281687"/>
    <lineage>
        <taxon>Eukaryota</taxon>
        <taxon>Metazoa</taxon>
        <taxon>Ecdysozoa</taxon>
        <taxon>Nematoda</taxon>
        <taxon>Chromadorea</taxon>
        <taxon>Rhabditida</taxon>
        <taxon>Rhabditina</taxon>
        <taxon>Rhabditomorpha</taxon>
        <taxon>Rhabditoidea</taxon>
        <taxon>Rhabditidae</taxon>
        <taxon>Peloderinae</taxon>
        <taxon>Caenorhabditis</taxon>
    </lineage>
</organism>
<dbReference type="GO" id="GO:0003729">
    <property type="term" value="F:mRNA binding"/>
    <property type="evidence" value="ECO:0007669"/>
    <property type="project" value="TreeGrafter"/>
</dbReference>
<sequence>MLWEKIRMGKTPKADKDAAVHELYGLVKGHASKLIYSHDTSRVIECLVATEREGIINNLFNELTPEIVRMSKNVYSKFFVKKMLKNGTKEQRDLIINAFRGHASTLLRIKHAAEVLEYAYNDFANAHQRFNIITEFYGKEFILFRVCTGKSFMQNC</sequence>
<reference evidence="5" key="1">
    <citation type="submission" date="2010-08" db="EMBL/GenBank/DDBJ databases">
        <authorList>
            <consortium name="Caenorhabditis japonica Sequencing Consortium"/>
            <person name="Wilson R.K."/>
        </authorList>
    </citation>
    <scope>NUCLEOTIDE SEQUENCE [LARGE SCALE GENOMIC DNA]</scope>
    <source>
        <strain evidence="5">DF5081</strain>
    </source>
</reference>
<protein>
    <submittedName>
        <fullName evidence="4">PUM-HD domain-containing protein</fullName>
    </submittedName>
</protein>
<dbReference type="PANTHER" id="PTHR13389:SF0">
    <property type="entry name" value="PUMILIO HOMOLOG 3"/>
    <property type="match status" value="1"/>
</dbReference>
<dbReference type="AlphaFoldDB" id="A0A8R1EED6"/>
<dbReference type="InterPro" id="IPR033133">
    <property type="entry name" value="PUM-HD"/>
</dbReference>
<proteinExistence type="predicted"/>
<dbReference type="Proteomes" id="UP000005237">
    <property type="component" value="Unassembled WGS sequence"/>
</dbReference>
<dbReference type="InterPro" id="IPR016024">
    <property type="entry name" value="ARM-type_fold"/>
</dbReference>
<dbReference type="PROSITE" id="PS50303">
    <property type="entry name" value="PUM_HD"/>
    <property type="match status" value="1"/>
</dbReference>
<accession>A0A8R1EED6</accession>
<dbReference type="SMART" id="SM00025">
    <property type="entry name" value="Pumilio"/>
    <property type="match status" value="3"/>
</dbReference>
<dbReference type="InterPro" id="IPR040059">
    <property type="entry name" value="PUM3"/>
</dbReference>
<evidence type="ECO:0000313" key="5">
    <source>
        <dbReference type="Proteomes" id="UP000005237"/>
    </source>
</evidence>
<evidence type="ECO:0000259" key="3">
    <source>
        <dbReference type="PROSITE" id="PS50303"/>
    </source>
</evidence>
<dbReference type="InterPro" id="IPR001313">
    <property type="entry name" value="Pumilio_RNA-bd_rpt"/>
</dbReference>
<name>A0A8R1EED6_CAEJA</name>
<dbReference type="InterPro" id="IPR011989">
    <property type="entry name" value="ARM-like"/>
</dbReference>
<keyword evidence="5" id="KW-1185">Reference proteome</keyword>